<sequence>MRNQPTFVNCPYIETDGLVIRIPIEKFCLLVQLAVLLILCMVYYEIMSTVAQKSFNVVNYGAVGDSKTNDAKAFYKAWNDTCNYASGVPSMIIPGGKTFFVGPLTFKGPCKANNVNVKIYGNIIAPKTPLAWKGIDSSRWLAFHGISGLKVNGTGQINGRGSSVGSLGKGSHGPTKAHVEHIAVEFAQFENTTNGARIKTWQGGSGYARHISFKQLKFTNVKNPIIIDQSYCTVRGACKAEGQLAVLLILCMVYYEIMSTAAQKSFSVVNHGAVGDGNTDDAKIYGSIIAPNTPLAWKGIDSSQWLAFNGISGLTVSGPGLIDGRGSSWWSQSCRCHPKPALKFIGCKRLNLNNMHMRNSPQTHIFILRCSEVLINTVVIRAPQESPNTDGIHVQSSQNVSISKSNISNGDDFISIGDFISNLKIKYAYCCFDDGISVESLGRGPHGGTEAHVDYIAVELAQFESTTNGERIKTWELKFTNVKNPIIIVKPTGVQISDVTYSGITGTSITQAVMNFNCSEAVPCTGIFLENIQLSLAISDQQLISNCNHAYGRTEGVVQPHSCLKS</sequence>
<evidence type="ECO:0000256" key="7">
    <source>
        <dbReference type="ARBA" id="ARBA00023316"/>
    </source>
</evidence>
<dbReference type="InterPro" id="IPR000743">
    <property type="entry name" value="Glyco_hydro_28"/>
</dbReference>
<evidence type="ECO:0000256" key="1">
    <source>
        <dbReference type="ARBA" id="ARBA00004191"/>
    </source>
</evidence>
<protein>
    <recommendedName>
        <fullName evidence="12">Polygalacturonase</fullName>
    </recommendedName>
</protein>
<evidence type="ECO:0008006" key="12">
    <source>
        <dbReference type="Google" id="ProtNLM"/>
    </source>
</evidence>
<feature type="transmembrane region" description="Helical" evidence="9">
    <location>
        <begin position="27"/>
        <end position="44"/>
    </location>
</feature>
<reference evidence="10" key="1">
    <citation type="journal article" date="2023" name="Plant J.">
        <title>The genome of the king protea, Protea cynaroides.</title>
        <authorList>
            <person name="Chang J."/>
            <person name="Duong T.A."/>
            <person name="Schoeman C."/>
            <person name="Ma X."/>
            <person name="Roodt D."/>
            <person name="Barker N."/>
            <person name="Li Z."/>
            <person name="Van de Peer Y."/>
            <person name="Mizrachi E."/>
        </authorList>
    </citation>
    <scope>NUCLEOTIDE SEQUENCE</scope>
    <source>
        <tissue evidence="10">Young leaves</tissue>
    </source>
</reference>
<keyword evidence="5 8" id="KW-0378">Hydrolase</keyword>
<dbReference type="AlphaFoldDB" id="A0A9Q0GN64"/>
<keyword evidence="9" id="KW-1133">Transmembrane helix</keyword>
<evidence type="ECO:0000313" key="11">
    <source>
        <dbReference type="Proteomes" id="UP001141806"/>
    </source>
</evidence>
<dbReference type="Gene3D" id="2.160.20.10">
    <property type="entry name" value="Single-stranded right-handed beta-helix, Pectin lyase-like"/>
    <property type="match status" value="3"/>
</dbReference>
<comment type="caution">
    <text evidence="10">The sequence shown here is derived from an EMBL/GenBank/DDBJ whole genome shotgun (WGS) entry which is preliminary data.</text>
</comment>
<dbReference type="OrthoDB" id="187139at2759"/>
<keyword evidence="9" id="KW-0472">Membrane</keyword>
<gene>
    <name evidence="10" type="ORF">NE237_027307</name>
</gene>
<evidence type="ECO:0000313" key="10">
    <source>
        <dbReference type="EMBL" id="KAJ4950475.1"/>
    </source>
</evidence>
<dbReference type="PANTHER" id="PTHR31375">
    <property type="match status" value="1"/>
</dbReference>
<organism evidence="10 11">
    <name type="scientific">Protea cynaroides</name>
    <dbReference type="NCBI Taxonomy" id="273540"/>
    <lineage>
        <taxon>Eukaryota</taxon>
        <taxon>Viridiplantae</taxon>
        <taxon>Streptophyta</taxon>
        <taxon>Embryophyta</taxon>
        <taxon>Tracheophyta</taxon>
        <taxon>Spermatophyta</taxon>
        <taxon>Magnoliopsida</taxon>
        <taxon>Proteales</taxon>
        <taxon>Proteaceae</taxon>
        <taxon>Protea</taxon>
    </lineage>
</organism>
<evidence type="ECO:0000256" key="4">
    <source>
        <dbReference type="ARBA" id="ARBA00022525"/>
    </source>
</evidence>
<keyword evidence="4" id="KW-0964">Secreted</keyword>
<name>A0A9Q0GN64_9MAGN</name>
<keyword evidence="7" id="KW-0961">Cell wall biogenesis/degradation</keyword>
<dbReference type="EMBL" id="JAMYWD010000012">
    <property type="protein sequence ID" value="KAJ4950475.1"/>
    <property type="molecule type" value="Genomic_DNA"/>
</dbReference>
<evidence type="ECO:0000256" key="6">
    <source>
        <dbReference type="ARBA" id="ARBA00023295"/>
    </source>
</evidence>
<dbReference type="Proteomes" id="UP001141806">
    <property type="component" value="Unassembled WGS sequence"/>
</dbReference>
<evidence type="ECO:0000256" key="3">
    <source>
        <dbReference type="ARBA" id="ARBA00022512"/>
    </source>
</evidence>
<proteinExistence type="inferred from homology"/>
<accession>A0A9Q0GN64</accession>
<dbReference type="InterPro" id="IPR011050">
    <property type="entry name" value="Pectin_lyase_fold/virulence"/>
</dbReference>
<dbReference type="SUPFAM" id="SSF51126">
    <property type="entry name" value="Pectin lyase-like"/>
    <property type="match status" value="2"/>
</dbReference>
<comment type="subcellular location">
    <subcellularLocation>
        <location evidence="1">Secreted</location>
        <location evidence="1">Cell wall</location>
    </subcellularLocation>
</comment>
<dbReference type="GO" id="GO:0004650">
    <property type="term" value="F:polygalacturonase activity"/>
    <property type="evidence" value="ECO:0007669"/>
    <property type="project" value="InterPro"/>
</dbReference>
<keyword evidence="6 8" id="KW-0326">Glycosidase</keyword>
<evidence type="ECO:0000256" key="5">
    <source>
        <dbReference type="ARBA" id="ARBA00022801"/>
    </source>
</evidence>
<keyword evidence="9" id="KW-0812">Transmembrane</keyword>
<dbReference type="Pfam" id="PF00295">
    <property type="entry name" value="Glyco_hydro_28"/>
    <property type="match status" value="2"/>
</dbReference>
<comment type="similarity">
    <text evidence="2 8">Belongs to the glycosyl hydrolase 28 family.</text>
</comment>
<evidence type="ECO:0000256" key="8">
    <source>
        <dbReference type="RuleBase" id="RU361169"/>
    </source>
</evidence>
<dbReference type="InterPro" id="IPR012334">
    <property type="entry name" value="Pectin_lyas_fold"/>
</dbReference>
<evidence type="ECO:0000256" key="9">
    <source>
        <dbReference type="SAM" id="Phobius"/>
    </source>
</evidence>
<keyword evidence="11" id="KW-1185">Reference proteome</keyword>
<evidence type="ECO:0000256" key="2">
    <source>
        <dbReference type="ARBA" id="ARBA00008834"/>
    </source>
</evidence>
<dbReference type="GO" id="GO:0071555">
    <property type="term" value="P:cell wall organization"/>
    <property type="evidence" value="ECO:0007669"/>
    <property type="project" value="UniProtKB-KW"/>
</dbReference>
<dbReference type="GO" id="GO:0005975">
    <property type="term" value="P:carbohydrate metabolic process"/>
    <property type="evidence" value="ECO:0007669"/>
    <property type="project" value="InterPro"/>
</dbReference>
<keyword evidence="3" id="KW-0134">Cell wall</keyword>